<dbReference type="Proteomes" id="UP001270362">
    <property type="component" value="Unassembled WGS sequence"/>
</dbReference>
<evidence type="ECO:0000256" key="1">
    <source>
        <dbReference type="SAM" id="MobiDB-lite"/>
    </source>
</evidence>
<sequence>MQLDDSKHKVYIYNLEDELSSESEPEDGKLVFLPDIEKHMRNHRILPQYMIPNKPDADLVSKQLVLYRVPSSISVPEEQDSVRKAIIESRARMRERQKAAHAHEGLVVGESPDFVPSSLPTIREDLEGLGNVFPSGAPMQQQLDDPDAMDID</sequence>
<evidence type="ECO:0000313" key="3">
    <source>
        <dbReference type="Proteomes" id="UP001270362"/>
    </source>
</evidence>
<proteinExistence type="predicted"/>
<protein>
    <submittedName>
        <fullName evidence="2">Uncharacterized protein</fullName>
    </submittedName>
</protein>
<dbReference type="AlphaFoldDB" id="A0AAE0XJE4"/>
<name>A0AAE0XJE4_9PEZI</name>
<reference evidence="2" key="1">
    <citation type="journal article" date="2023" name="Mol. Phylogenet. Evol.">
        <title>Genome-scale phylogeny and comparative genomics of the fungal order Sordariales.</title>
        <authorList>
            <person name="Hensen N."/>
            <person name="Bonometti L."/>
            <person name="Westerberg I."/>
            <person name="Brannstrom I.O."/>
            <person name="Guillou S."/>
            <person name="Cros-Aarteil S."/>
            <person name="Calhoun S."/>
            <person name="Haridas S."/>
            <person name="Kuo A."/>
            <person name="Mondo S."/>
            <person name="Pangilinan J."/>
            <person name="Riley R."/>
            <person name="LaButti K."/>
            <person name="Andreopoulos B."/>
            <person name="Lipzen A."/>
            <person name="Chen C."/>
            <person name="Yan M."/>
            <person name="Daum C."/>
            <person name="Ng V."/>
            <person name="Clum A."/>
            <person name="Steindorff A."/>
            <person name="Ohm R.A."/>
            <person name="Martin F."/>
            <person name="Silar P."/>
            <person name="Natvig D.O."/>
            <person name="Lalanne C."/>
            <person name="Gautier V."/>
            <person name="Ament-Velasquez S.L."/>
            <person name="Kruys A."/>
            <person name="Hutchinson M.I."/>
            <person name="Powell A.J."/>
            <person name="Barry K."/>
            <person name="Miller A.N."/>
            <person name="Grigoriev I.V."/>
            <person name="Debuchy R."/>
            <person name="Gladieux P."/>
            <person name="Hiltunen Thoren M."/>
            <person name="Johannesson H."/>
        </authorList>
    </citation>
    <scope>NUCLEOTIDE SEQUENCE</scope>
    <source>
        <strain evidence="2">CBS 314.62</strain>
    </source>
</reference>
<evidence type="ECO:0000313" key="2">
    <source>
        <dbReference type="EMBL" id="KAK3694604.1"/>
    </source>
</evidence>
<feature type="region of interest" description="Disordered" evidence="1">
    <location>
        <begin position="128"/>
        <end position="152"/>
    </location>
</feature>
<comment type="caution">
    <text evidence="2">The sequence shown here is derived from an EMBL/GenBank/DDBJ whole genome shotgun (WGS) entry which is preliminary data.</text>
</comment>
<dbReference type="InterPro" id="IPR046591">
    <property type="entry name" value="DUF6649"/>
</dbReference>
<dbReference type="EMBL" id="JAULSO010000001">
    <property type="protein sequence ID" value="KAK3694604.1"/>
    <property type="molecule type" value="Genomic_DNA"/>
</dbReference>
<organism evidence="2 3">
    <name type="scientific">Podospora appendiculata</name>
    <dbReference type="NCBI Taxonomy" id="314037"/>
    <lineage>
        <taxon>Eukaryota</taxon>
        <taxon>Fungi</taxon>
        <taxon>Dikarya</taxon>
        <taxon>Ascomycota</taxon>
        <taxon>Pezizomycotina</taxon>
        <taxon>Sordariomycetes</taxon>
        <taxon>Sordariomycetidae</taxon>
        <taxon>Sordariales</taxon>
        <taxon>Podosporaceae</taxon>
        <taxon>Podospora</taxon>
    </lineage>
</organism>
<keyword evidence="3" id="KW-1185">Reference proteome</keyword>
<accession>A0AAE0XJE4</accession>
<dbReference type="Pfam" id="PF20354">
    <property type="entry name" value="DUF6649"/>
    <property type="match status" value="1"/>
</dbReference>
<gene>
    <name evidence="2" type="ORF">B0T22DRAFT_452909</name>
</gene>
<reference evidence="2" key="2">
    <citation type="submission" date="2023-06" db="EMBL/GenBank/DDBJ databases">
        <authorList>
            <consortium name="Lawrence Berkeley National Laboratory"/>
            <person name="Haridas S."/>
            <person name="Hensen N."/>
            <person name="Bonometti L."/>
            <person name="Westerberg I."/>
            <person name="Brannstrom I.O."/>
            <person name="Guillou S."/>
            <person name="Cros-Aarteil S."/>
            <person name="Calhoun S."/>
            <person name="Kuo A."/>
            <person name="Mondo S."/>
            <person name="Pangilinan J."/>
            <person name="Riley R."/>
            <person name="Labutti K."/>
            <person name="Andreopoulos B."/>
            <person name="Lipzen A."/>
            <person name="Chen C."/>
            <person name="Yanf M."/>
            <person name="Daum C."/>
            <person name="Ng V."/>
            <person name="Clum A."/>
            <person name="Steindorff A."/>
            <person name="Ohm R."/>
            <person name="Martin F."/>
            <person name="Silar P."/>
            <person name="Natvig D."/>
            <person name="Lalanne C."/>
            <person name="Gautier V."/>
            <person name="Ament-Velasquez S.L."/>
            <person name="Kruys A."/>
            <person name="Hutchinson M.I."/>
            <person name="Powell A.J."/>
            <person name="Barry K."/>
            <person name="Miller A.N."/>
            <person name="Grigoriev I.V."/>
            <person name="Debuchy R."/>
            <person name="Gladieux P."/>
            <person name="Thoren M.H."/>
            <person name="Johannesson H."/>
        </authorList>
    </citation>
    <scope>NUCLEOTIDE SEQUENCE</scope>
    <source>
        <strain evidence="2">CBS 314.62</strain>
    </source>
</reference>